<accession>A0A4S8FC27</accession>
<dbReference type="InterPro" id="IPR002491">
    <property type="entry name" value="ABC_transptr_periplasmic_BD"/>
</dbReference>
<comment type="subcellular location">
    <subcellularLocation>
        <location evidence="1">Cell envelope</location>
    </subcellularLocation>
</comment>
<name>A0A4S8FC27_9BURK</name>
<dbReference type="EMBL" id="STFG01000001">
    <property type="protein sequence ID" value="THU05120.1"/>
    <property type="molecule type" value="Genomic_DNA"/>
</dbReference>
<dbReference type="PANTHER" id="PTHR30532">
    <property type="entry name" value="IRON III DICITRATE-BINDING PERIPLASMIC PROTEIN"/>
    <property type="match status" value="1"/>
</dbReference>
<feature type="signal peptide" evidence="6">
    <location>
        <begin position="1"/>
        <end position="39"/>
    </location>
</feature>
<evidence type="ECO:0000256" key="5">
    <source>
        <dbReference type="ARBA" id="ARBA00022729"/>
    </source>
</evidence>
<dbReference type="Gene3D" id="3.40.50.1980">
    <property type="entry name" value="Nitrogenase molybdenum iron protein domain"/>
    <property type="match status" value="2"/>
</dbReference>
<comment type="caution">
    <text evidence="8">The sequence shown here is derived from an EMBL/GenBank/DDBJ whole genome shotgun (WGS) entry which is preliminary data.</text>
</comment>
<dbReference type="InterPro" id="IPR051313">
    <property type="entry name" value="Bact_iron-sidero_bind"/>
</dbReference>
<feature type="chain" id="PRO_5020366684" evidence="6">
    <location>
        <begin position="40"/>
        <end position="346"/>
    </location>
</feature>
<dbReference type="PANTHER" id="PTHR30532:SF28">
    <property type="entry name" value="PETROBACTIN-BINDING PROTEIN YCLQ"/>
    <property type="match status" value="1"/>
</dbReference>
<keyword evidence="3" id="KW-0813">Transport</keyword>
<dbReference type="RefSeq" id="WP_136571832.1">
    <property type="nucleotide sequence ID" value="NZ_STFG01000001.1"/>
</dbReference>
<dbReference type="InterPro" id="IPR033870">
    <property type="entry name" value="FatB"/>
</dbReference>
<reference evidence="8 9" key="1">
    <citation type="journal article" date="2015" name="Antonie Van Leeuwenhoek">
        <title>Lampropedia puyangensis sp. nov., isolated from symptomatic bark of Populus ? euramericana canker and emended description of Lampropedia hyalina (Ehrenberg 1832) Lee et al. 2004.</title>
        <authorList>
            <person name="Li Y."/>
            <person name="Wang T."/>
            <person name="Piao C.G."/>
            <person name="Wang L.F."/>
            <person name="Tian G.Z."/>
            <person name="Zhu T.H."/>
            <person name="Guo M.W."/>
        </authorList>
    </citation>
    <scope>NUCLEOTIDE SEQUENCE [LARGE SCALE GENOMIC DNA]</scope>
    <source>
        <strain evidence="8 9">2-bin</strain>
    </source>
</reference>
<sequence>MTTHFTFLSHLSTRYRHRLLASGLSACMLLLGCDQQAPAAAQEPQQTPAPVQVTAAYSPITVEHQLGTTVIDKLPQRVVALDMNEVDFLDQLGVPVAGMPKDFVPHFLRQYQTMNEVQDTGAIVQPNLEQVYAAKPDLILITSLQANHYQELSRIAPTIHFDVNYRDSQTNHIAVVREHLLTLGRIFNKQALAQQKAEQLDAKVAQARNLIQDRPEKALIVLHNNGAFSSFGLQSRYGFIFNALGVQSASPAVETGLHGQPISSEFISQADPDILYIVDRTAVMEKRPALNADSLANPLLRQTKAWKSGRVVFADAQAWYVTAASPTSLQLIIDDVMQAYQRPTQP</sequence>
<evidence type="ECO:0000256" key="1">
    <source>
        <dbReference type="ARBA" id="ARBA00004196"/>
    </source>
</evidence>
<keyword evidence="5 6" id="KW-0732">Signal</keyword>
<keyword evidence="4" id="KW-0410">Iron transport</keyword>
<evidence type="ECO:0000313" key="8">
    <source>
        <dbReference type="EMBL" id="THU05120.1"/>
    </source>
</evidence>
<dbReference type="CDD" id="cd01140">
    <property type="entry name" value="FatB"/>
    <property type="match status" value="1"/>
</dbReference>
<dbReference type="GO" id="GO:1901678">
    <property type="term" value="P:iron coordination entity transport"/>
    <property type="evidence" value="ECO:0007669"/>
    <property type="project" value="UniProtKB-ARBA"/>
</dbReference>
<proteinExistence type="inferred from homology"/>
<dbReference type="PROSITE" id="PS50983">
    <property type="entry name" value="FE_B12_PBP"/>
    <property type="match status" value="1"/>
</dbReference>
<evidence type="ECO:0000256" key="2">
    <source>
        <dbReference type="ARBA" id="ARBA00008814"/>
    </source>
</evidence>
<gene>
    <name evidence="8" type="ORF">E9531_00780</name>
</gene>
<evidence type="ECO:0000256" key="3">
    <source>
        <dbReference type="ARBA" id="ARBA00022448"/>
    </source>
</evidence>
<dbReference type="Proteomes" id="UP000308917">
    <property type="component" value="Unassembled WGS sequence"/>
</dbReference>
<protein>
    <submittedName>
        <fullName evidence="8">Siderophore ABC transporter substrate-binding protein</fullName>
    </submittedName>
</protein>
<dbReference type="GO" id="GO:0030288">
    <property type="term" value="C:outer membrane-bounded periplasmic space"/>
    <property type="evidence" value="ECO:0007669"/>
    <property type="project" value="TreeGrafter"/>
</dbReference>
<dbReference type="AlphaFoldDB" id="A0A4S8FC27"/>
<comment type="similarity">
    <text evidence="2">Belongs to the bacterial solute-binding protein 8 family.</text>
</comment>
<evidence type="ECO:0000256" key="6">
    <source>
        <dbReference type="SAM" id="SignalP"/>
    </source>
</evidence>
<organism evidence="8 9">
    <name type="scientific">Lampropedia puyangensis</name>
    <dbReference type="NCBI Taxonomy" id="1330072"/>
    <lineage>
        <taxon>Bacteria</taxon>
        <taxon>Pseudomonadati</taxon>
        <taxon>Pseudomonadota</taxon>
        <taxon>Betaproteobacteria</taxon>
        <taxon>Burkholderiales</taxon>
        <taxon>Comamonadaceae</taxon>
        <taxon>Lampropedia</taxon>
    </lineage>
</organism>
<keyword evidence="4" id="KW-0408">Iron</keyword>
<evidence type="ECO:0000259" key="7">
    <source>
        <dbReference type="PROSITE" id="PS50983"/>
    </source>
</evidence>
<dbReference type="Pfam" id="PF01497">
    <property type="entry name" value="Peripla_BP_2"/>
    <property type="match status" value="1"/>
</dbReference>
<evidence type="ECO:0000256" key="4">
    <source>
        <dbReference type="ARBA" id="ARBA00022496"/>
    </source>
</evidence>
<feature type="domain" description="Fe/B12 periplasmic-binding" evidence="7">
    <location>
        <begin position="77"/>
        <end position="344"/>
    </location>
</feature>
<evidence type="ECO:0000313" key="9">
    <source>
        <dbReference type="Proteomes" id="UP000308917"/>
    </source>
</evidence>
<dbReference type="SUPFAM" id="SSF53807">
    <property type="entry name" value="Helical backbone' metal receptor"/>
    <property type="match status" value="1"/>
</dbReference>
<keyword evidence="4" id="KW-0406">Ion transport</keyword>
<keyword evidence="9" id="KW-1185">Reference proteome</keyword>